<feature type="region of interest" description="Disordered" evidence="1">
    <location>
        <begin position="761"/>
        <end position="783"/>
    </location>
</feature>
<dbReference type="RefSeq" id="WP_162844584.1">
    <property type="nucleotide sequence ID" value="NZ_RBHZ01000001.1"/>
</dbReference>
<name>A0A1I0P0N2_9BACT</name>
<evidence type="ECO:0000313" key="4">
    <source>
        <dbReference type="Proteomes" id="UP000199437"/>
    </source>
</evidence>
<dbReference type="GO" id="GO:1990351">
    <property type="term" value="C:transporter complex"/>
    <property type="evidence" value="ECO:0007669"/>
    <property type="project" value="TreeGrafter"/>
</dbReference>
<evidence type="ECO:0000313" key="3">
    <source>
        <dbReference type="EMBL" id="SEW07713.1"/>
    </source>
</evidence>
<sequence>MKRLIGITLRKNLKNSEKPKKRVFSRKVIVFTFFLILIISGLQAQERRLNADTIPVIQNRADSLKTLPAAQDSLSVNDTIPKSTFETTVKYFAEDSIITKTRTNVTYLYGNAYIEYGDIKLTAERIIIDRNKNELHAMGVQDSLGVWEGRPIFQDGSDRFETEEIRYNFVTQRARISGVAAEQPDGYLRGEVVKRNPDQSAYIKNGRYTPCLDDPNATTYIKAKKIKIIPGKSVITGPFLLYIGDIPTPLGLPFGFFPDTQEATSGILFPKYGDEQRRGLYLRDGGYYQVWSDKLHTALTGDIYSKGSWALNMRNVYKVRYKYSGQLQLSYNRNQTPAYETDGLDSKDFWLTWSHRPESLGRNSRFSAQVNVGTSTYNQNNLNLNNFQSNVRSEFRSNLSYSGTIPGTPFSYSVSGRHSQNIQTNIIDVSLPEFNMSMNRIFPLKRMEPEILKKLSVGWDVNLSNRVTNIVRAPSASYDISNRAEETDTISVGFDTLGELLDNAQNGARMRIPISTGFPILNNLNVSPSFNVEQLWYLKELDYTFIESENAVRIDTLNGFSAATTYSAGVSIGTQLYGTFTNSNPYSKVEAIRHTMTPGISFSYRPDYSQSQYGFYKEVQTDTTDGGRYQLLSIYDGFLYGSPGLGESASLSFNVSNKIEMKVRSDTAKSENKSILDNLSLGGSYNFLADSFALSTISINARTTLFNRKLSVNAGGTLDPYTYSATSSENSTLQRRDIYAWKSGQGIGRLTSARLSLSTNLNSKASSSPNANTRSINNNPMGLGSGYIDDQEGEYGSMNAGGQLSSTMAQYFYDPNAYVDISIPWNVRMSFDYSYSWNPSSGTRTRKSVKMYGQVALTPKWDVTFNSGYDFDAKEPTQTSIGIFRDLGCWQMNASWIPFGVYTSYSIDIQIKASALKDLKLSRRRTQFDN</sequence>
<dbReference type="InterPro" id="IPR045659">
    <property type="entry name" value="LptD_2"/>
</dbReference>
<accession>A0A1I0P0N2</accession>
<dbReference type="GO" id="GO:0009279">
    <property type="term" value="C:cell outer membrane"/>
    <property type="evidence" value="ECO:0007669"/>
    <property type="project" value="TreeGrafter"/>
</dbReference>
<evidence type="ECO:0000259" key="2">
    <source>
        <dbReference type="Pfam" id="PF19838"/>
    </source>
</evidence>
<evidence type="ECO:0000256" key="1">
    <source>
        <dbReference type="SAM" id="MobiDB-lite"/>
    </source>
</evidence>
<organism evidence="3 4">
    <name type="scientific">Roseivirga pacifica</name>
    <dbReference type="NCBI Taxonomy" id="1267423"/>
    <lineage>
        <taxon>Bacteria</taxon>
        <taxon>Pseudomonadati</taxon>
        <taxon>Bacteroidota</taxon>
        <taxon>Cytophagia</taxon>
        <taxon>Cytophagales</taxon>
        <taxon>Roseivirgaceae</taxon>
        <taxon>Roseivirga</taxon>
    </lineage>
</organism>
<keyword evidence="4" id="KW-1185">Reference proteome</keyword>
<dbReference type="PANTHER" id="PTHR30189">
    <property type="entry name" value="LPS-ASSEMBLY PROTEIN"/>
    <property type="match status" value="1"/>
</dbReference>
<reference evidence="4" key="1">
    <citation type="submission" date="2016-10" db="EMBL/GenBank/DDBJ databases">
        <authorList>
            <person name="Varghese N."/>
            <person name="Submissions S."/>
        </authorList>
    </citation>
    <scope>NUCLEOTIDE SEQUENCE [LARGE SCALE GENOMIC DNA]</scope>
    <source>
        <strain evidence="4">CGMCC 1.12402</strain>
    </source>
</reference>
<proteinExistence type="predicted"/>
<feature type="compositionally biased region" description="Polar residues" evidence="1">
    <location>
        <begin position="761"/>
        <end position="780"/>
    </location>
</feature>
<dbReference type="Pfam" id="PF19838">
    <property type="entry name" value="LptD_2"/>
    <property type="match status" value="1"/>
</dbReference>
<dbReference type="EMBL" id="FOIR01000001">
    <property type="protein sequence ID" value="SEW07713.1"/>
    <property type="molecule type" value="Genomic_DNA"/>
</dbReference>
<dbReference type="Proteomes" id="UP000199437">
    <property type="component" value="Unassembled WGS sequence"/>
</dbReference>
<feature type="domain" description="LPS-assembly protein LptD central" evidence="2">
    <location>
        <begin position="234"/>
        <end position="721"/>
    </location>
</feature>
<dbReference type="AlphaFoldDB" id="A0A1I0P0N2"/>
<dbReference type="PANTHER" id="PTHR30189:SF1">
    <property type="entry name" value="LPS-ASSEMBLY PROTEIN LPTD"/>
    <property type="match status" value="1"/>
</dbReference>
<dbReference type="STRING" id="1267423.SAMN05216290_1627"/>
<dbReference type="InterPro" id="IPR050218">
    <property type="entry name" value="LptD"/>
</dbReference>
<protein>
    <submittedName>
        <fullName evidence="3">LPS assembly outer membrane protein LptD (Organic solvent tolerance protein OstA)</fullName>
    </submittedName>
</protein>
<gene>
    <name evidence="3" type="ORF">SAMN05216290_1627</name>
</gene>